<keyword evidence="3" id="KW-1185">Reference proteome</keyword>
<feature type="region of interest" description="Disordered" evidence="1">
    <location>
        <begin position="43"/>
        <end position="99"/>
    </location>
</feature>
<comment type="caution">
    <text evidence="2">The sequence shown here is derived from an EMBL/GenBank/DDBJ whole genome shotgun (WGS) entry which is preliminary data.</text>
</comment>
<organism evidence="2 3">
    <name type="scientific">Streptomyces alkaliphilus</name>
    <dbReference type="NCBI Taxonomy" id="1472722"/>
    <lineage>
        <taxon>Bacteria</taxon>
        <taxon>Bacillati</taxon>
        <taxon>Actinomycetota</taxon>
        <taxon>Actinomycetes</taxon>
        <taxon>Kitasatosporales</taxon>
        <taxon>Streptomycetaceae</taxon>
        <taxon>Streptomyces</taxon>
    </lineage>
</organism>
<accession>A0A7W3XZT9</accession>
<sequence length="193" mass="18862">MAGTPHETRSRTRRIIGRPGLLPVLALMVGLCAACGGDGGTGADGGTGSAPDAAGTPSAEGGDAPAEEAEPGETGDPGDAAGEGSPDPAAPALPDGLWIDPEAQGRTLTVTEGGATVTYSAGDPPTGCWGRPAPAGGGADGVVVVEFTCLAGDGTGDGSPAQEDWSALLRLSGDDMVVEWEDRGTETLVPDPS</sequence>
<feature type="compositionally biased region" description="Low complexity" evidence="1">
    <location>
        <begin position="49"/>
        <end position="64"/>
    </location>
</feature>
<evidence type="ECO:0000313" key="3">
    <source>
        <dbReference type="Proteomes" id="UP000538929"/>
    </source>
</evidence>
<evidence type="ECO:0000313" key="2">
    <source>
        <dbReference type="EMBL" id="MBB0242621.1"/>
    </source>
</evidence>
<dbReference type="Proteomes" id="UP000538929">
    <property type="component" value="Unassembled WGS sequence"/>
</dbReference>
<dbReference type="AlphaFoldDB" id="A0A7W3XZT9"/>
<proteinExistence type="predicted"/>
<evidence type="ECO:0000256" key="1">
    <source>
        <dbReference type="SAM" id="MobiDB-lite"/>
    </source>
</evidence>
<dbReference type="EMBL" id="VKHT01000005">
    <property type="protein sequence ID" value="MBB0242621.1"/>
    <property type="molecule type" value="Genomic_DNA"/>
</dbReference>
<reference evidence="3" key="1">
    <citation type="submission" date="2019-10" db="EMBL/GenBank/DDBJ databases">
        <title>Streptomyces sp. nov., a novel actinobacterium isolated from alkaline environment.</title>
        <authorList>
            <person name="Golinska P."/>
        </authorList>
    </citation>
    <scope>NUCLEOTIDE SEQUENCE [LARGE SCALE GENOMIC DNA]</scope>
    <source>
        <strain evidence="3">DSM 42118</strain>
    </source>
</reference>
<feature type="compositionally biased region" description="Low complexity" evidence="1">
    <location>
        <begin position="86"/>
        <end position="95"/>
    </location>
</feature>
<gene>
    <name evidence="2" type="ORF">FNQ90_00485</name>
</gene>
<protein>
    <submittedName>
        <fullName evidence="2">Uncharacterized protein</fullName>
    </submittedName>
</protein>
<dbReference type="RefSeq" id="WP_182604416.1">
    <property type="nucleotide sequence ID" value="NZ_VKHT01000005.1"/>
</dbReference>
<name>A0A7W3XZT9_9ACTN</name>